<comment type="caution">
    <text evidence="1">The sequence shown here is derived from an EMBL/GenBank/DDBJ whole genome shotgun (WGS) entry which is preliminary data.</text>
</comment>
<protein>
    <submittedName>
        <fullName evidence="1">Uncharacterized protein</fullName>
    </submittedName>
</protein>
<evidence type="ECO:0000313" key="1">
    <source>
        <dbReference type="EMBL" id="EPG73070.1"/>
    </source>
</evidence>
<keyword evidence="2" id="KW-1185">Reference proteome</keyword>
<dbReference type="STRING" id="1193011.LEP1GSC058_2737"/>
<proteinExistence type="predicted"/>
<dbReference type="EMBL" id="AKWZ02000010">
    <property type="protein sequence ID" value="EPG73070.1"/>
    <property type="molecule type" value="Genomic_DNA"/>
</dbReference>
<gene>
    <name evidence="1" type="ORF">LEP1GSC058_2737</name>
</gene>
<dbReference type="Proteomes" id="UP000014540">
    <property type="component" value="Unassembled WGS sequence"/>
</dbReference>
<evidence type="ECO:0000313" key="2">
    <source>
        <dbReference type="Proteomes" id="UP000014540"/>
    </source>
</evidence>
<name>S3V9J6_9LEPT</name>
<accession>S3V9J6</accession>
<organism evidence="1 2">
    <name type="scientific">Leptospira fainei serovar Hurstbridge str. BUT 6</name>
    <dbReference type="NCBI Taxonomy" id="1193011"/>
    <lineage>
        <taxon>Bacteria</taxon>
        <taxon>Pseudomonadati</taxon>
        <taxon>Spirochaetota</taxon>
        <taxon>Spirochaetia</taxon>
        <taxon>Leptospirales</taxon>
        <taxon>Leptospiraceae</taxon>
        <taxon>Leptospira</taxon>
    </lineage>
</organism>
<dbReference type="AlphaFoldDB" id="S3V9J6"/>
<reference evidence="1" key="1">
    <citation type="submission" date="2013-04" db="EMBL/GenBank/DDBJ databases">
        <authorList>
            <person name="Harkins D.M."/>
            <person name="Durkin A.S."/>
            <person name="Selengut J.D."/>
            <person name="Sanka R."/>
            <person name="DePew J."/>
            <person name="Purushe J."/>
            <person name="Ahmed A."/>
            <person name="van der Linden H."/>
            <person name="Goris M.G.A."/>
            <person name="Hartskeerl R.A."/>
            <person name="Vinetz J.M."/>
            <person name="Sutton G.G."/>
            <person name="Nelson W.C."/>
            <person name="Fouts D.E."/>
        </authorList>
    </citation>
    <scope>NUCLEOTIDE SEQUENCE [LARGE SCALE GENOMIC DNA]</scope>
    <source>
        <strain evidence="1">BUT 6</strain>
    </source>
</reference>
<sequence>MRARLQRFLSEGLRAQASSKLWVMSTSFCTSRWQFCLSVLQAVTFPKNDNKSNIKKKPIFFRQ</sequence>